<dbReference type="EMBL" id="JAHHHV010000082">
    <property type="protein sequence ID" value="MBW4467909.1"/>
    <property type="molecule type" value="Genomic_DNA"/>
</dbReference>
<dbReference type="SUPFAM" id="SSF52540">
    <property type="entry name" value="P-loop containing nucleoside triphosphate hydrolases"/>
    <property type="match status" value="1"/>
</dbReference>
<sequence length="439" mass="50136">MQNPNLIADIYNAFDPFRPLEPGDPFYVVCNEVRGNDNVLRELGRKIERSNQATCQLYTGHRGVGKSTELKRLKVDLESKGCRVIYFAVDDDIDEEDAQYTDILLACTRHVLEELQNQANPSPLIQWLNSRWQSLKDLALTEIKFEDMKLETQISQFSKLTATLRQVPNTRQKIREQIDIHSVSLLDALNQFIAEAKRTLGSKLVVIVDNLDRIVPMPRSEGRNNHDEIFLDRSGQLRRLDCHVIYTVPISLVYSNRAAALRDSYGDCQVVPMLMIRHRDGELFPAGLAKVKELISSRVSQFAPDLALESEIFDQPETVNRLCQMSGGHMREVMQLMQVAIHWTDSLPIPVSAVQQAITRARDNYRITVDEADWQKLAEVSVAKLVPNDGDYRNLLFNRCVLEYREIDQNGGSSRWHDVHPLLESTPEFQKAKSKLPSP</sequence>
<accession>A0A951U6G8</accession>
<dbReference type="Gene3D" id="3.40.50.300">
    <property type="entry name" value="P-loop containing nucleotide triphosphate hydrolases"/>
    <property type="match status" value="1"/>
</dbReference>
<reference evidence="1" key="1">
    <citation type="submission" date="2021-05" db="EMBL/GenBank/DDBJ databases">
        <authorList>
            <person name="Pietrasiak N."/>
            <person name="Ward R."/>
            <person name="Stajich J.E."/>
            <person name="Kurbessoian T."/>
        </authorList>
    </citation>
    <scope>NUCLEOTIDE SEQUENCE</scope>
    <source>
        <strain evidence="1">GSE-TBD4-15B</strain>
    </source>
</reference>
<protein>
    <submittedName>
        <fullName evidence="1">ATP-binding protein</fullName>
    </submittedName>
</protein>
<organism evidence="1 2">
    <name type="scientific">Pegethrix bostrychoides GSE-TBD4-15B</name>
    <dbReference type="NCBI Taxonomy" id="2839662"/>
    <lineage>
        <taxon>Bacteria</taxon>
        <taxon>Bacillati</taxon>
        <taxon>Cyanobacteriota</taxon>
        <taxon>Cyanophyceae</taxon>
        <taxon>Oculatellales</taxon>
        <taxon>Oculatellaceae</taxon>
        <taxon>Pegethrix</taxon>
    </lineage>
</organism>
<proteinExistence type="predicted"/>
<dbReference type="GO" id="GO:0005524">
    <property type="term" value="F:ATP binding"/>
    <property type="evidence" value="ECO:0007669"/>
    <property type="project" value="UniProtKB-KW"/>
</dbReference>
<dbReference type="InterPro" id="IPR027417">
    <property type="entry name" value="P-loop_NTPase"/>
</dbReference>
<name>A0A951U6G8_9CYAN</name>
<keyword evidence="1" id="KW-0547">Nucleotide-binding</keyword>
<keyword evidence="1" id="KW-0067">ATP-binding</keyword>
<comment type="caution">
    <text evidence="1">The sequence shown here is derived from an EMBL/GenBank/DDBJ whole genome shotgun (WGS) entry which is preliminary data.</text>
</comment>
<evidence type="ECO:0000313" key="2">
    <source>
        <dbReference type="Proteomes" id="UP000707356"/>
    </source>
</evidence>
<dbReference type="AlphaFoldDB" id="A0A951U6G8"/>
<reference evidence="1" key="2">
    <citation type="journal article" date="2022" name="Microbiol. Resour. Announc.">
        <title>Metagenome Sequencing to Explore Phylogenomics of Terrestrial Cyanobacteria.</title>
        <authorList>
            <person name="Ward R.D."/>
            <person name="Stajich J.E."/>
            <person name="Johansen J.R."/>
            <person name="Huntemann M."/>
            <person name="Clum A."/>
            <person name="Foster B."/>
            <person name="Foster B."/>
            <person name="Roux S."/>
            <person name="Palaniappan K."/>
            <person name="Varghese N."/>
            <person name="Mukherjee S."/>
            <person name="Reddy T.B.K."/>
            <person name="Daum C."/>
            <person name="Copeland A."/>
            <person name="Chen I.A."/>
            <person name="Ivanova N.N."/>
            <person name="Kyrpides N.C."/>
            <person name="Shapiro N."/>
            <person name="Eloe-Fadrosh E.A."/>
            <person name="Pietrasiak N."/>
        </authorList>
    </citation>
    <scope>NUCLEOTIDE SEQUENCE</scope>
    <source>
        <strain evidence="1">GSE-TBD4-15B</strain>
    </source>
</reference>
<dbReference type="Proteomes" id="UP000707356">
    <property type="component" value="Unassembled WGS sequence"/>
</dbReference>
<evidence type="ECO:0000313" key="1">
    <source>
        <dbReference type="EMBL" id="MBW4467909.1"/>
    </source>
</evidence>
<gene>
    <name evidence="1" type="ORF">KME07_20985</name>
</gene>